<organism evidence="1 2">
    <name type="scientific">Diaphorobacter aerolatus</name>
    <dbReference type="NCBI Taxonomy" id="1288495"/>
    <lineage>
        <taxon>Bacteria</taxon>
        <taxon>Pseudomonadati</taxon>
        <taxon>Pseudomonadota</taxon>
        <taxon>Betaproteobacteria</taxon>
        <taxon>Burkholderiales</taxon>
        <taxon>Comamonadaceae</taxon>
        <taxon>Diaphorobacter</taxon>
    </lineage>
</organism>
<reference evidence="1 2" key="1">
    <citation type="submission" date="2020-08" db="EMBL/GenBank/DDBJ databases">
        <title>Genome sequence of Diaphorobacter aerolatus KACC 16536T.</title>
        <authorList>
            <person name="Hyun D.-W."/>
            <person name="Bae J.-W."/>
        </authorList>
    </citation>
    <scope>NUCLEOTIDE SEQUENCE [LARGE SCALE GENOMIC DNA]</scope>
    <source>
        <strain evidence="1 2">KACC 16536</strain>
    </source>
</reference>
<sequence>MAPTINATAGTAFFGMDTLLVSGIYSGSFETLLPSIRGGYFTHMTGVPKDNILYGPIPSAASSTGNAYGAFFPAAQVFSQPNEPGGTCLFSVIDISPFDTSAGLNNPYQFNTSSIGHNLGQAFVNAAAAGGSCGGMASIAASPPTQSVTLNAPMATITLTVKNETLPVPNGSPAGSGSISGGRVAATLPAHLQFAANNTITTTCTQGIDPGTSAQGVTTNTTTGFSVTGITIPNLGSCQITLPVTWTDTSVPATNACIQSALNTATLSITPGAAQQFSTTQGQTNDIATASVVCTAPSWN</sequence>
<protein>
    <submittedName>
        <fullName evidence="1">Uncharacterized protein</fullName>
    </submittedName>
</protein>
<evidence type="ECO:0000313" key="1">
    <source>
        <dbReference type="EMBL" id="QNP50278.1"/>
    </source>
</evidence>
<proteinExistence type="predicted"/>
<dbReference type="AlphaFoldDB" id="A0A7H0GPR2"/>
<accession>A0A7H0GPR2</accession>
<keyword evidence="2" id="KW-1185">Reference proteome</keyword>
<dbReference type="Proteomes" id="UP000516028">
    <property type="component" value="Chromosome"/>
</dbReference>
<gene>
    <name evidence="1" type="ORF">H9K75_11125</name>
</gene>
<name>A0A7H0GPR2_9BURK</name>
<dbReference type="EMBL" id="CP060783">
    <property type="protein sequence ID" value="QNP50278.1"/>
    <property type="molecule type" value="Genomic_DNA"/>
</dbReference>
<evidence type="ECO:0000313" key="2">
    <source>
        <dbReference type="Proteomes" id="UP000516028"/>
    </source>
</evidence>
<dbReference type="KEGG" id="daer:H9K75_11125"/>